<feature type="transmembrane region" description="Helical" evidence="1">
    <location>
        <begin position="962"/>
        <end position="983"/>
    </location>
</feature>
<dbReference type="Gene3D" id="3.30.2090.10">
    <property type="entry name" value="Multidrug efflux transporter AcrB TolC docking domain, DN and DC subdomains"/>
    <property type="match status" value="2"/>
</dbReference>
<feature type="transmembrane region" description="Helical" evidence="1">
    <location>
        <begin position="358"/>
        <end position="378"/>
    </location>
</feature>
<dbReference type="Gene3D" id="3.30.70.1430">
    <property type="entry name" value="Multidrug efflux transporter AcrB pore domain"/>
    <property type="match status" value="2"/>
</dbReference>
<feature type="transmembrane region" description="Helical" evidence="1">
    <location>
        <begin position="995"/>
        <end position="1021"/>
    </location>
</feature>
<keyword evidence="3" id="KW-1185">Reference proteome</keyword>
<accession>A0A1D8GNK5</accession>
<dbReference type="GO" id="GO:0042910">
    <property type="term" value="F:xenobiotic transmembrane transporter activity"/>
    <property type="evidence" value="ECO:0007669"/>
    <property type="project" value="TreeGrafter"/>
</dbReference>
<dbReference type="PRINTS" id="PR00702">
    <property type="entry name" value="ACRIFLAVINRP"/>
</dbReference>
<feature type="transmembrane region" description="Helical" evidence="1">
    <location>
        <begin position="536"/>
        <end position="554"/>
    </location>
</feature>
<dbReference type="KEGG" id="gfe:Gferi_24930"/>
<dbReference type="STRING" id="1424294.Gferi_24930"/>
<dbReference type="SUPFAM" id="SSF82866">
    <property type="entry name" value="Multidrug efflux transporter AcrB transmembrane domain"/>
    <property type="match status" value="2"/>
</dbReference>
<feature type="transmembrane region" description="Helical" evidence="1">
    <location>
        <begin position="891"/>
        <end position="911"/>
    </location>
</feature>
<dbReference type="Pfam" id="PF00873">
    <property type="entry name" value="ACR_tran"/>
    <property type="match status" value="1"/>
</dbReference>
<feature type="transmembrane region" description="Helical" evidence="1">
    <location>
        <begin position="332"/>
        <end position="351"/>
    </location>
</feature>
<proteinExistence type="predicted"/>
<feature type="transmembrane region" description="Helical" evidence="1">
    <location>
        <begin position="430"/>
        <end position="450"/>
    </location>
</feature>
<dbReference type="SUPFAM" id="SSF82714">
    <property type="entry name" value="Multidrug efflux transporter AcrB TolC docking domain, DN and DC subdomains"/>
    <property type="match status" value="2"/>
</dbReference>
<reference evidence="2 3" key="1">
    <citation type="submission" date="2016-09" db="EMBL/GenBank/DDBJ databases">
        <title>Genomic analysis reveals versatility of anaerobic energy metabolism of Geosporobacter ferrireducens IRF9 of phylum Firmicutes.</title>
        <authorList>
            <person name="Kim S.-J."/>
        </authorList>
    </citation>
    <scope>NUCLEOTIDE SEQUENCE [LARGE SCALE GENOMIC DNA]</scope>
    <source>
        <strain evidence="2 3">IRF9</strain>
    </source>
</reference>
<dbReference type="PANTHER" id="PTHR32063:SF0">
    <property type="entry name" value="SWARMING MOTILITY PROTEIN SWRC"/>
    <property type="match status" value="1"/>
</dbReference>
<dbReference type="Gene3D" id="3.30.70.1320">
    <property type="entry name" value="Multidrug efflux transporter AcrB pore domain like"/>
    <property type="match status" value="1"/>
</dbReference>
<dbReference type="Gene3D" id="1.20.1640.10">
    <property type="entry name" value="Multidrug efflux transporter AcrB transmembrane domain"/>
    <property type="match status" value="2"/>
</dbReference>
<dbReference type="Proteomes" id="UP000095743">
    <property type="component" value="Chromosome"/>
</dbReference>
<dbReference type="EMBL" id="CP017269">
    <property type="protein sequence ID" value="AOT72509.1"/>
    <property type="molecule type" value="Genomic_DNA"/>
</dbReference>
<feature type="transmembrane region" description="Helical" evidence="1">
    <location>
        <begin position="384"/>
        <end position="409"/>
    </location>
</feature>
<dbReference type="RefSeq" id="WP_069980818.1">
    <property type="nucleotide sequence ID" value="NZ_CP017269.1"/>
</dbReference>
<evidence type="ECO:0000313" key="3">
    <source>
        <dbReference type="Proteomes" id="UP000095743"/>
    </source>
</evidence>
<dbReference type="Gene3D" id="3.30.70.1440">
    <property type="entry name" value="Multidrug efflux transporter AcrB pore domain"/>
    <property type="match status" value="1"/>
</dbReference>
<dbReference type="AlphaFoldDB" id="A0A1D8GNK5"/>
<gene>
    <name evidence="2" type="ORF">Gferi_24930</name>
</gene>
<keyword evidence="1" id="KW-1133">Transmembrane helix</keyword>
<feature type="transmembrane region" description="Helical" evidence="1">
    <location>
        <begin position="917"/>
        <end position="941"/>
    </location>
</feature>
<feature type="transmembrane region" description="Helical" evidence="1">
    <location>
        <begin position="462"/>
        <end position="489"/>
    </location>
</feature>
<evidence type="ECO:0000313" key="2">
    <source>
        <dbReference type="EMBL" id="AOT72509.1"/>
    </source>
</evidence>
<dbReference type="InterPro" id="IPR027463">
    <property type="entry name" value="AcrB_DN_DC_subdom"/>
</dbReference>
<dbReference type="InterPro" id="IPR001036">
    <property type="entry name" value="Acrflvin-R"/>
</dbReference>
<dbReference type="PANTHER" id="PTHR32063">
    <property type="match status" value="1"/>
</dbReference>
<dbReference type="SUPFAM" id="SSF82693">
    <property type="entry name" value="Multidrug efflux transporter AcrB pore domain, PN1, PN2, PC1 and PC2 subdomains"/>
    <property type="match status" value="3"/>
</dbReference>
<organism evidence="2 3">
    <name type="scientific">Geosporobacter ferrireducens</name>
    <dbReference type="NCBI Taxonomy" id="1424294"/>
    <lineage>
        <taxon>Bacteria</taxon>
        <taxon>Bacillati</taxon>
        <taxon>Bacillota</taxon>
        <taxon>Clostridia</taxon>
        <taxon>Peptostreptococcales</taxon>
        <taxon>Thermotaleaceae</taxon>
        <taxon>Geosporobacter</taxon>
    </lineage>
</organism>
<feature type="transmembrane region" description="Helical" evidence="1">
    <location>
        <begin position="861"/>
        <end position="879"/>
    </location>
</feature>
<sequence>MDFTKISIKRPVTVFVVMMIVLILGVVSISKMQMALTPDVDFPVALIMTEYSGAGPEEIENLVTEIIEGAVANVENIDTISSTSSEGVSIVIARFNYGVDLDNAINAIRDKLGMVDRMLPDGASSPTILKMDMNSRPVAEIVISSDSMDKEALKAFAEDTIQPRIERQPGVASVDVTGGYEKEIRIEIDPERLEGLGLTIANIGQILAAENTNQSGGTIEYGENSLTVSSKLKMESIEDVKATPIKLSSGTVLRLQDIARITETNKKIESISRYNGEESINLSVTKASDGNTVTTVNAVKKEVEKISKAYSNIHIDIVNESGSDIENSINNVISNIIIGAILSIATLFIFLKNVGLTGIIAVSMPLSIIGTFVLLYFSGTTLNMISLGGLSIGVGMLVDNSVVVLENIYRYRTAEGFNKITGTYRGTKEVALAVAASTLTTIAVFIPFIFTSGLVLEMMMDLALAVVFSLVMSLGVAVTVVPMLSANYVNNIHRNRAPKPLNFINKLLDLFDRFIKKLDHLYQKSLRWALSHKKKTLLAIVGIFVASLFLMPFIGMELMPASDEGTFTVTVEAPKGSKLEAVNELSLKAEEILEKIPEMKTMTVSISGASGGMGALMGGGSEKSSISVKLVDKTERSKSVEQIMEEIRNLTKGIAGAKITVSASSNMGSMAGGGVTVEIKGEDLDTMKEISDEIERQMTDIEGVRQITSSLKEQDQQVALKIDKDKIRQYGLTGSQVASQVKQIISGYTATTLKVDGSEMDIKIVYPEKFVTTLTNLGDITISTGTGTYIPLSSVAEIMMDEVPSSISRSDQTRYVTVTCDVFGRPSGTVGNEIQNRINQMTFPDGYSVGLGGTNEMMNETFSSLFLVIILAVILVYLVMAAQFESLINPFIIMFTIPLAFTGAILLLFITGQSLSMMALIGCLVLVGIVVNNGIVLVDYINTLRERDGYGLEEAALKACPTRLRPILMTAMTTILGQFPIILSNGSNSEMLKSMGLVIAGGLTASTFLTLFFVPLLYIYFDKIANKIRKILRLKPKMNRLEVEQGLN</sequence>
<keyword evidence="1" id="KW-0472">Membrane</keyword>
<dbReference type="GO" id="GO:0005886">
    <property type="term" value="C:plasma membrane"/>
    <property type="evidence" value="ECO:0007669"/>
    <property type="project" value="TreeGrafter"/>
</dbReference>
<name>A0A1D8GNK5_9FIRM</name>
<feature type="transmembrane region" description="Helical" evidence="1">
    <location>
        <begin position="12"/>
        <end position="30"/>
    </location>
</feature>
<dbReference type="OrthoDB" id="9757876at2"/>
<evidence type="ECO:0000256" key="1">
    <source>
        <dbReference type="SAM" id="Phobius"/>
    </source>
</evidence>
<protein>
    <submittedName>
        <fullName evidence="2">RND transporter</fullName>
    </submittedName>
</protein>
<keyword evidence="1" id="KW-0812">Transmembrane</keyword>